<dbReference type="GO" id="GO:0016787">
    <property type="term" value="F:hydrolase activity"/>
    <property type="evidence" value="ECO:0007669"/>
    <property type="project" value="UniProtKB-KW"/>
</dbReference>
<dbReference type="InterPro" id="IPR050884">
    <property type="entry name" value="CNP_phosphodiesterase-III"/>
</dbReference>
<dbReference type="Proteomes" id="UP000596083">
    <property type="component" value="Chromosome"/>
</dbReference>
<keyword evidence="2" id="KW-0378">Hydrolase</keyword>
<comment type="similarity">
    <text evidence="4">Belongs to the cyclic nucleotide phosphodiesterase class-III family.</text>
</comment>
<dbReference type="PANTHER" id="PTHR42988">
    <property type="entry name" value="PHOSPHOHYDROLASE"/>
    <property type="match status" value="1"/>
</dbReference>
<keyword evidence="1" id="KW-0479">Metal-binding</keyword>
<name>A0A7T7HL46_9HYPH</name>
<dbReference type="PANTHER" id="PTHR42988:SF2">
    <property type="entry name" value="CYCLIC NUCLEOTIDE PHOSPHODIESTERASE CBUA0032-RELATED"/>
    <property type="match status" value="1"/>
</dbReference>
<dbReference type="InterPro" id="IPR004843">
    <property type="entry name" value="Calcineurin-like_PHP"/>
</dbReference>
<dbReference type="Pfam" id="PF00149">
    <property type="entry name" value="Metallophos"/>
    <property type="match status" value="1"/>
</dbReference>
<protein>
    <submittedName>
        <fullName evidence="6">Metallophosphoesterase</fullName>
    </submittedName>
</protein>
<feature type="domain" description="Calcineurin-like phosphoesterase" evidence="5">
    <location>
        <begin position="3"/>
        <end position="230"/>
    </location>
</feature>
<accession>A0A7T7HL46</accession>
<dbReference type="AlphaFoldDB" id="A0A7T7HL46"/>
<dbReference type="EMBL" id="CP066786">
    <property type="protein sequence ID" value="QQM31196.1"/>
    <property type="molecule type" value="Genomic_DNA"/>
</dbReference>
<dbReference type="InterPro" id="IPR029052">
    <property type="entry name" value="Metallo-depent_PP-like"/>
</dbReference>
<dbReference type="SUPFAM" id="SSF56300">
    <property type="entry name" value="Metallo-dependent phosphatases"/>
    <property type="match status" value="1"/>
</dbReference>
<proteinExistence type="inferred from homology"/>
<evidence type="ECO:0000313" key="7">
    <source>
        <dbReference type="Proteomes" id="UP000596083"/>
    </source>
</evidence>
<keyword evidence="3" id="KW-0408">Iron</keyword>
<evidence type="ECO:0000256" key="1">
    <source>
        <dbReference type="ARBA" id="ARBA00022723"/>
    </source>
</evidence>
<sequence>MFKLAHISDVHLGPLPQLSPRELVSKRITGFLNWHRNRRKHLGKNTLENLLLAIADEAPDHLAITGDLVNLATTKEIENAAEWLKSVGPAKDVSLVPGNHDAYVGGAYAKVARAWRDNMQGDEHRPLSNTSEALTFPYLRRRGPVAIIGCSSAIASPPFMAIGNFEKKQARATAELLRKAGEEGLFRIVMIHHPPVRGAAARHKRLIGIRRFRAAVSTGGCELVLHGHTHLNTVNFIETPHGKTPVIGIAAAGQGTDGKKPPSAFNLITVRGKPGRWEMHCQRHALDAASGLIEPESAFAYSYAEAAAE</sequence>
<gene>
    <name evidence="6" type="ORF">JET14_03180</name>
</gene>
<dbReference type="Gene3D" id="3.60.21.10">
    <property type="match status" value="1"/>
</dbReference>
<evidence type="ECO:0000256" key="4">
    <source>
        <dbReference type="ARBA" id="ARBA00025742"/>
    </source>
</evidence>
<evidence type="ECO:0000256" key="2">
    <source>
        <dbReference type="ARBA" id="ARBA00022801"/>
    </source>
</evidence>
<dbReference type="KEGG" id="mlut:JET14_03180"/>
<evidence type="ECO:0000313" key="6">
    <source>
        <dbReference type="EMBL" id="QQM31196.1"/>
    </source>
</evidence>
<organism evidence="6 7">
    <name type="scientific">Martelella lutilitoris</name>
    <dbReference type="NCBI Taxonomy" id="2583532"/>
    <lineage>
        <taxon>Bacteria</taxon>
        <taxon>Pseudomonadati</taxon>
        <taxon>Pseudomonadota</taxon>
        <taxon>Alphaproteobacteria</taxon>
        <taxon>Hyphomicrobiales</taxon>
        <taxon>Aurantimonadaceae</taxon>
        <taxon>Martelella</taxon>
    </lineage>
</organism>
<reference evidence="6 7" key="1">
    <citation type="submission" date="2020-12" db="EMBL/GenBank/DDBJ databases">
        <authorList>
            <person name="Zheng R.K."/>
            <person name="Sun C.M."/>
        </authorList>
    </citation>
    <scope>NUCLEOTIDE SEQUENCE [LARGE SCALE GENOMIC DNA]</scope>
    <source>
        <strain evidence="6 7">ZRK001</strain>
    </source>
</reference>
<evidence type="ECO:0000259" key="5">
    <source>
        <dbReference type="Pfam" id="PF00149"/>
    </source>
</evidence>
<evidence type="ECO:0000256" key="3">
    <source>
        <dbReference type="ARBA" id="ARBA00023004"/>
    </source>
</evidence>
<dbReference type="GO" id="GO:0046872">
    <property type="term" value="F:metal ion binding"/>
    <property type="evidence" value="ECO:0007669"/>
    <property type="project" value="UniProtKB-KW"/>
</dbReference>
<dbReference type="RefSeq" id="WP_200336769.1">
    <property type="nucleotide sequence ID" value="NZ_CP066786.1"/>
</dbReference>